<evidence type="ECO:0000313" key="2">
    <source>
        <dbReference type="EMBL" id="GEC05901.1"/>
    </source>
</evidence>
<accession>A0A4Y3VJN7</accession>
<protein>
    <submittedName>
        <fullName evidence="2">Uncharacterized protein</fullName>
    </submittedName>
</protein>
<gene>
    <name evidence="2" type="ORF">SSP24_35560</name>
</gene>
<name>A0A4Y3VJN7_9ACTN</name>
<reference evidence="2 3" key="1">
    <citation type="submission" date="2019-06" db="EMBL/GenBank/DDBJ databases">
        <title>Whole genome shotgun sequence of Streptomyces spinoverrucosus NBRC 14228.</title>
        <authorList>
            <person name="Hosoyama A."/>
            <person name="Uohara A."/>
            <person name="Ohji S."/>
            <person name="Ichikawa N."/>
        </authorList>
    </citation>
    <scope>NUCLEOTIDE SEQUENCE [LARGE SCALE GENOMIC DNA]</scope>
    <source>
        <strain evidence="2 3">NBRC 14228</strain>
    </source>
</reference>
<organism evidence="2 3">
    <name type="scientific">Streptomyces spinoverrucosus</name>
    <dbReference type="NCBI Taxonomy" id="284043"/>
    <lineage>
        <taxon>Bacteria</taxon>
        <taxon>Bacillati</taxon>
        <taxon>Actinomycetota</taxon>
        <taxon>Actinomycetes</taxon>
        <taxon>Kitasatosporales</taxon>
        <taxon>Streptomycetaceae</taxon>
        <taxon>Streptomyces</taxon>
    </lineage>
</organism>
<sequence>MGRYTHNSGAAEAARRSHDDTAAVSSAAGSHWRQGGKWLIRRTDQAIQAKMHKIGIAKIIQGSRNMEMGARPRRDRRP</sequence>
<evidence type="ECO:0000256" key="1">
    <source>
        <dbReference type="SAM" id="MobiDB-lite"/>
    </source>
</evidence>
<dbReference type="Proteomes" id="UP000317881">
    <property type="component" value="Unassembled WGS sequence"/>
</dbReference>
<proteinExistence type="predicted"/>
<comment type="caution">
    <text evidence="2">The sequence shown here is derived from an EMBL/GenBank/DDBJ whole genome shotgun (WGS) entry which is preliminary data.</text>
</comment>
<evidence type="ECO:0000313" key="3">
    <source>
        <dbReference type="Proteomes" id="UP000317881"/>
    </source>
</evidence>
<dbReference type="AlphaFoldDB" id="A0A4Y3VJN7"/>
<feature type="region of interest" description="Disordered" evidence="1">
    <location>
        <begin position="1"/>
        <end position="36"/>
    </location>
</feature>
<dbReference type="EMBL" id="BJND01000024">
    <property type="protein sequence ID" value="GEC05901.1"/>
    <property type="molecule type" value="Genomic_DNA"/>
</dbReference>
<keyword evidence="3" id="KW-1185">Reference proteome</keyword>